<dbReference type="CDD" id="cd04647">
    <property type="entry name" value="LbH_MAT_like"/>
    <property type="match status" value="1"/>
</dbReference>
<dbReference type="InterPro" id="IPR051159">
    <property type="entry name" value="Hexapeptide_acetyltransf"/>
</dbReference>
<dbReference type="PANTHER" id="PTHR23416">
    <property type="entry name" value="SIALIC ACID SYNTHASE-RELATED"/>
    <property type="match status" value="1"/>
</dbReference>
<dbReference type="Gene3D" id="2.160.10.10">
    <property type="entry name" value="Hexapeptide repeat proteins"/>
    <property type="match status" value="1"/>
</dbReference>
<keyword evidence="4" id="KW-1185">Reference proteome</keyword>
<reference evidence="3 4" key="1">
    <citation type="journal article" date="2019" name="Anaerobe">
        <title>Detection of Robinsoniella peoriensis in multiple bone samples of a trauma patient.</title>
        <authorList>
            <person name="Schrottner P."/>
            <person name="Hartwich K."/>
            <person name="Bunk B."/>
            <person name="Schober I."/>
            <person name="Helbig S."/>
            <person name="Rudolph W.W."/>
            <person name="Gunzer F."/>
        </authorList>
    </citation>
    <scope>NUCLEOTIDE SEQUENCE [LARGE SCALE GENOMIC DNA]</scope>
    <source>
        <strain evidence="3 4">DSM 106044</strain>
    </source>
</reference>
<evidence type="ECO:0000256" key="2">
    <source>
        <dbReference type="ARBA" id="ARBA00022679"/>
    </source>
</evidence>
<dbReference type="InterPro" id="IPR011004">
    <property type="entry name" value="Trimer_LpxA-like_sf"/>
</dbReference>
<dbReference type="Pfam" id="PF14602">
    <property type="entry name" value="Hexapep_2"/>
    <property type="match status" value="1"/>
</dbReference>
<name>A0A4U8Q2D0_9FIRM</name>
<accession>A0A4U8Q2D0</accession>
<organism evidence="3 4">
    <name type="scientific">Robinsoniella peoriensis</name>
    <dbReference type="NCBI Taxonomy" id="180332"/>
    <lineage>
        <taxon>Bacteria</taxon>
        <taxon>Bacillati</taxon>
        <taxon>Bacillota</taxon>
        <taxon>Clostridia</taxon>
        <taxon>Lachnospirales</taxon>
        <taxon>Lachnospiraceae</taxon>
        <taxon>Robinsoniella</taxon>
    </lineage>
</organism>
<protein>
    <submittedName>
        <fullName evidence="3">Putative acetyltransferase</fullName>
        <ecNumber evidence="3">2.3.1.-</ecNumber>
    </submittedName>
</protein>
<dbReference type="InterPro" id="IPR001451">
    <property type="entry name" value="Hexapep"/>
</dbReference>
<dbReference type="Proteomes" id="UP000306509">
    <property type="component" value="Unassembled WGS sequence"/>
</dbReference>
<evidence type="ECO:0000256" key="1">
    <source>
        <dbReference type="ARBA" id="ARBA00007274"/>
    </source>
</evidence>
<proteinExistence type="inferred from homology"/>
<evidence type="ECO:0000313" key="4">
    <source>
        <dbReference type="Proteomes" id="UP000306509"/>
    </source>
</evidence>
<dbReference type="AlphaFoldDB" id="A0A4U8Q2D0"/>
<comment type="caution">
    <text evidence="3">The sequence shown here is derived from an EMBL/GenBank/DDBJ whole genome shotgun (WGS) entry which is preliminary data.</text>
</comment>
<dbReference type="RefSeq" id="WP_243133081.1">
    <property type="nucleotide sequence ID" value="NZ_QGQD01000079.1"/>
</dbReference>
<dbReference type="EMBL" id="QGQD01000079">
    <property type="protein sequence ID" value="TLC98901.1"/>
    <property type="molecule type" value="Genomic_DNA"/>
</dbReference>
<sequence>MLILLIFLFIVIFDNVIMFLYCSIKDKRDIKNLNTNDEIYQVVNEYDDKLGSNNGLFKLQKNILLWCESFLRLNILILSKIPSHRIRKFILRKVYRMKIDKNVVIYGGFEIRSPWNIIIGKGSIIGDKSILDGRYGIIIGENVNLSTGVWIWTNQHNVNDINFSDKGEGGKVIIENRAWISARTIILPKVRINEGCVVAAGAVVTKDCDEFSIYGGIPAKKIGKRNKDLSYEFDGKHLHFL</sequence>
<dbReference type="EC" id="2.3.1.-" evidence="3"/>
<keyword evidence="2 3" id="KW-0808">Transferase</keyword>
<dbReference type="GO" id="GO:0008374">
    <property type="term" value="F:O-acyltransferase activity"/>
    <property type="evidence" value="ECO:0007669"/>
    <property type="project" value="TreeGrafter"/>
</dbReference>
<comment type="similarity">
    <text evidence="1">Belongs to the transferase hexapeptide repeat family.</text>
</comment>
<gene>
    <name evidence="3" type="ORF">DSM106044_04231</name>
</gene>
<dbReference type="PANTHER" id="PTHR23416:SF23">
    <property type="entry name" value="ACETYLTRANSFERASE C18B11.09C-RELATED"/>
    <property type="match status" value="1"/>
</dbReference>
<dbReference type="Pfam" id="PF00132">
    <property type="entry name" value="Hexapep"/>
    <property type="match status" value="1"/>
</dbReference>
<dbReference type="SUPFAM" id="SSF51161">
    <property type="entry name" value="Trimeric LpxA-like enzymes"/>
    <property type="match status" value="1"/>
</dbReference>
<evidence type="ECO:0000313" key="3">
    <source>
        <dbReference type="EMBL" id="TLC98901.1"/>
    </source>
</evidence>
<dbReference type="GO" id="GO:0005829">
    <property type="term" value="C:cytosol"/>
    <property type="evidence" value="ECO:0007669"/>
    <property type="project" value="TreeGrafter"/>
</dbReference>
<keyword evidence="3" id="KW-0012">Acyltransferase</keyword>